<dbReference type="InterPro" id="IPR017342">
    <property type="entry name" value="S-AdoMet-dep_Met_synth_prd"/>
</dbReference>
<sequence>MDEGRIRQETLRYLGYGRKQPDGQVEALLNDCREELEQALACRYVKRECSLEFVGENGIRTELFSAESKNLRKNLRDCQSVLVFAATIGLGADQLIRRYEKFRVSRAVVIQAMAAAMIEEYCDCLNREWKKEYRDGGRYLRPRFSPGYGDFPLECQRGIIDGLEAGKRIGLTLTDSLIMMPSKSVTAVIGISSVPAGCVLEGCEACSKTDCEYRRN</sequence>
<dbReference type="Gene3D" id="3.40.109.40">
    <property type="match status" value="1"/>
</dbReference>
<name>A0A9D2T638_9FIRM</name>
<dbReference type="Pfam" id="PF02965">
    <property type="entry name" value="Met_synt_B12"/>
    <property type="match status" value="1"/>
</dbReference>
<evidence type="ECO:0000313" key="2">
    <source>
        <dbReference type="EMBL" id="HJC48433.1"/>
    </source>
</evidence>
<gene>
    <name evidence="2" type="ORF">IAA04_10320</name>
</gene>
<comment type="caution">
    <text evidence="2">The sequence shown here is derived from an EMBL/GenBank/DDBJ whole genome shotgun (WGS) entry which is preliminary data.</text>
</comment>
<dbReference type="Proteomes" id="UP000823883">
    <property type="component" value="Unassembled WGS sequence"/>
</dbReference>
<accession>A0A9D2T638</accession>
<dbReference type="InterPro" id="IPR004223">
    <property type="entry name" value="VitB12-dep_Met_synth_activ_dom"/>
</dbReference>
<dbReference type="InterPro" id="IPR037010">
    <property type="entry name" value="VitB12-dep_Met_synth_activ_sf"/>
</dbReference>
<dbReference type="SUPFAM" id="SSF56507">
    <property type="entry name" value="Methionine synthase activation domain-like"/>
    <property type="match status" value="1"/>
</dbReference>
<feature type="domain" description="AdoMet activation" evidence="1">
    <location>
        <begin position="81"/>
        <end position="189"/>
    </location>
</feature>
<dbReference type="PIRSF" id="PIRSF037984">
    <property type="entry name" value="Met_synth_TM0269_prd"/>
    <property type="match status" value="1"/>
</dbReference>
<reference evidence="2" key="1">
    <citation type="journal article" date="2021" name="PeerJ">
        <title>Extensive microbial diversity within the chicken gut microbiome revealed by metagenomics and culture.</title>
        <authorList>
            <person name="Gilroy R."/>
            <person name="Ravi A."/>
            <person name="Getino M."/>
            <person name="Pursley I."/>
            <person name="Horton D.L."/>
            <person name="Alikhan N.F."/>
            <person name="Baker D."/>
            <person name="Gharbi K."/>
            <person name="Hall N."/>
            <person name="Watson M."/>
            <person name="Adriaenssens E.M."/>
            <person name="Foster-Nyarko E."/>
            <person name="Jarju S."/>
            <person name="Secka A."/>
            <person name="Antonio M."/>
            <person name="Oren A."/>
            <person name="Chaudhuri R.R."/>
            <person name="La Ragione R."/>
            <person name="Hildebrand F."/>
            <person name="Pallen M.J."/>
        </authorList>
    </citation>
    <scope>NUCLEOTIDE SEQUENCE</scope>
    <source>
        <strain evidence="2">CHK183-5548</strain>
    </source>
</reference>
<protein>
    <submittedName>
        <fullName evidence="2">Vitamin B12 dependent methionine synthase activation subunit</fullName>
    </submittedName>
</protein>
<dbReference type="EMBL" id="DWWL01000067">
    <property type="protein sequence ID" value="HJC48433.1"/>
    <property type="molecule type" value="Genomic_DNA"/>
</dbReference>
<dbReference type="GO" id="GO:0008705">
    <property type="term" value="F:methionine synthase activity"/>
    <property type="evidence" value="ECO:0007669"/>
    <property type="project" value="InterPro"/>
</dbReference>
<evidence type="ECO:0000313" key="3">
    <source>
        <dbReference type="Proteomes" id="UP000823883"/>
    </source>
</evidence>
<dbReference type="AlphaFoldDB" id="A0A9D2T638"/>
<evidence type="ECO:0000259" key="1">
    <source>
        <dbReference type="Pfam" id="PF02965"/>
    </source>
</evidence>
<organism evidence="2 3">
    <name type="scientific">Candidatus Lachnoclostridium pullistercoris</name>
    <dbReference type="NCBI Taxonomy" id="2838632"/>
    <lineage>
        <taxon>Bacteria</taxon>
        <taxon>Bacillati</taxon>
        <taxon>Bacillota</taxon>
        <taxon>Clostridia</taxon>
        <taxon>Lachnospirales</taxon>
        <taxon>Lachnospiraceae</taxon>
    </lineage>
</organism>
<reference evidence="2" key="2">
    <citation type="submission" date="2021-04" db="EMBL/GenBank/DDBJ databases">
        <authorList>
            <person name="Gilroy R."/>
        </authorList>
    </citation>
    <scope>NUCLEOTIDE SEQUENCE</scope>
    <source>
        <strain evidence="2">CHK183-5548</strain>
    </source>
</reference>
<proteinExistence type="predicted"/>